<gene>
    <name evidence="3" type="ORF">URODEC1_LOCUS44146</name>
</gene>
<keyword evidence="2" id="KW-1133">Transmembrane helix</keyword>
<protein>
    <submittedName>
        <fullName evidence="3">Uncharacterized protein</fullName>
    </submittedName>
</protein>
<dbReference type="EMBL" id="OZ075129">
    <property type="protein sequence ID" value="CAL4960012.1"/>
    <property type="molecule type" value="Genomic_DNA"/>
</dbReference>
<feature type="compositionally biased region" description="Basic and acidic residues" evidence="1">
    <location>
        <begin position="76"/>
        <end position="97"/>
    </location>
</feature>
<feature type="compositionally biased region" description="Basic and acidic residues" evidence="1">
    <location>
        <begin position="1"/>
        <end position="10"/>
    </location>
</feature>
<evidence type="ECO:0000313" key="4">
    <source>
        <dbReference type="Proteomes" id="UP001497457"/>
    </source>
</evidence>
<proteinExistence type="predicted"/>
<evidence type="ECO:0000256" key="2">
    <source>
        <dbReference type="SAM" id="Phobius"/>
    </source>
</evidence>
<evidence type="ECO:0000313" key="3">
    <source>
        <dbReference type="EMBL" id="CAL4960012.1"/>
    </source>
</evidence>
<sequence length="479" mass="51745">MTRRMRESPRRPPPLALAVKLHGSDPGAAASPSGANGVKKLQDLELAAPNAGVKKLEDQDPAAPSADKNPQATNAQDKKTDEVKSEEDSPVRKEIVKNPRAAKGGAEGPEEALVRQKIGGCEKSEVSPVRQKIGGGEKPEVAPVPQKTGGKKSEEAPVPLGNQELLEQSGAFAKSAAGTSMADAADFFRRAAESFVGEKDRKKRVTETELSKAAIDLFYVTQSAPSSEAGLAKVAMKLTCDAQMVLLSDTGSKPGSWWRRAWTTSGPEAVNRLPLKQRLRAAISAPEPMLPIRAKHEKELVDKREVLYALALGAPVGILTSVAGLHIFPGAWAWVAGASVGIWILAASGMVVNQYAVLDWERLVARHLGRLGVLGAAVLFCFFSYRAFFPTVSWGFWILLAIAARALGEPWILQKQAGSLEKENNSLFLNNVCETEKILEQAWRSADRKYIAAYSILLLIFCSSESSCCQRRNLGGWTR</sequence>
<feature type="transmembrane region" description="Helical" evidence="2">
    <location>
        <begin position="368"/>
        <end position="388"/>
    </location>
</feature>
<name>A0ABC8ZHD8_9POAL</name>
<accession>A0ABC8ZHD8</accession>
<feature type="transmembrane region" description="Helical" evidence="2">
    <location>
        <begin position="306"/>
        <end position="328"/>
    </location>
</feature>
<reference evidence="3" key="1">
    <citation type="submission" date="2024-10" db="EMBL/GenBank/DDBJ databases">
        <authorList>
            <person name="Ryan C."/>
        </authorList>
    </citation>
    <scope>NUCLEOTIDE SEQUENCE [LARGE SCALE GENOMIC DNA]</scope>
</reference>
<dbReference type="Proteomes" id="UP001497457">
    <property type="component" value="Chromosome 19rd"/>
</dbReference>
<evidence type="ECO:0000256" key="1">
    <source>
        <dbReference type="SAM" id="MobiDB-lite"/>
    </source>
</evidence>
<keyword evidence="2" id="KW-0472">Membrane</keyword>
<feature type="transmembrane region" description="Helical" evidence="2">
    <location>
        <begin position="334"/>
        <end position="356"/>
    </location>
</feature>
<keyword evidence="2" id="KW-0812">Transmembrane</keyword>
<feature type="transmembrane region" description="Helical" evidence="2">
    <location>
        <begin position="394"/>
        <end position="413"/>
    </location>
</feature>
<organism evidence="3 4">
    <name type="scientific">Urochloa decumbens</name>
    <dbReference type="NCBI Taxonomy" id="240449"/>
    <lineage>
        <taxon>Eukaryota</taxon>
        <taxon>Viridiplantae</taxon>
        <taxon>Streptophyta</taxon>
        <taxon>Embryophyta</taxon>
        <taxon>Tracheophyta</taxon>
        <taxon>Spermatophyta</taxon>
        <taxon>Magnoliopsida</taxon>
        <taxon>Liliopsida</taxon>
        <taxon>Poales</taxon>
        <taxon>Poaceae</taxon>
        <taxon>PACMAD clade</taxon>
        <taxon>Panicoideae</taxon>
        <taxon>Panicodae</taxon>
        <taxon>Paniceae</taxon>
        <taxon>Melinidinae</taxon>
        <taxon>Urochloa</taxon>
    </lineage>
</organism>
<feature type="region of interest" description="Disordered" evidence="1">
    <location>
        <begin position="1"/>
        <end position="157"/>
    </location>
</feature>
<keyword evidence="4" id="KW-1185">Reference proteome</keyword>
<dbReference type="AlphaFoldDB" id="A0ABC8ZHD8"/>
<feature type="compositionally biased region" description="Low complexity" evidence="1">
    <location>
        <begin position="26"/>
        <end position="35"/>
    </location>
</feature>